<proteinExistence type="predicted"/>
<protein>
    <submittedName>
        <fullName evidence="1">Uncharacterized protein</fullName>
    </submittedName>
</protein>
<keyword evidence="2" id="KW-1185">Reference proteome</keyword>
<dbReference type="EMBL" id="JAUDFV010000105">
    <property type="protein sequence ID" value="KAL2731399.1"/>
    <property type="molecule type" value="Genomic_DNA"/>
</dbReference>
<accession>A0ABD2BFF9</accession>
<reference evidence="1 2" key="1">
    <citation type="journal article" date="2024" name="Ann. Entomol. Soc. Am.">
        <title>Genomic analyses of the southern and eastern yellowjacket wasps (Hymenoptera: Vespidae) reveal evolutionary signatures of social life.</title>
        <authorList>
            <person name="Catto M.A."/>
            <person name="Caine P.B."/>
            <person name="Orr S.E."/>
            <person name="Hunt B.G."/>
            <person name="Goodisman M.A.D."/>
        </authorList>
    </citation>
    <scope>NUCLEOTIDE SEQUENCE [LARGE SCALE GENOMIC DNA]</scope>
    <source>
        <strain evidence="1">233</strain>
        <tissue evidence="1">Head and thorax</tissue>
    </source>
</reference>
<comment type="caution">
    <text evidence="1">The sequence shown here is derived from an EMBL/GenBank/DDBJ whole genome shotgun (WGS) entry which is preliminary data.</text>
</comment>
<sequence length="150" mass="17532">MNETRCINKLNTVLSFATKILISKSRHKTRLLSKTFDCNNCDHNCMIYSRLAPSKHQQLPYSFSVFCKRIQFISFTVPYMHKGMFKHQNRIRKNVFLSKLVDPIDFAIVLFFQKNNKLKFINSEMKCGHALGQYADLEEIGDSWVCLDKA</sequence>
<organism evidence="1 2">
    <name type="scientific">Vespula squamosa</name>
    <name type="common">Southern yellow jacket</name>
    <name type="synonym">Wasp</name>
    <dbReference type="NCBI Taxonomy" id="30214"/>
    <lineage>
        <taxon>Eukaryota</taxon>
        <taxon>Metazoa</taxon>
        <taxon>Ecdysozoa</taxon>
        <taxon>Arthropoda</taxon>
        <taxon>Hexapoda</taxon>
        <taxon>Insecta</taxon>
        <taxon>Pterygota</taxon>
        <taxon>Neoptera</taxon>
        <taxon>Endopterygota</taxon>
        <taxon>Hymenoptera</taxon>
        <taxon>Apocrita</taxon>
        <taxon>Aculeata</taxon>
        <taxon>Vespoidea</taxon>
        <taxon>Vespidae</taxon>
        <taxon>Vespinae</taxon>
        <taxon>Vespula</taxon>
    </lineage>
</organism>
<name>A0ABD2BFF9_VESSQ</name>
<evidence type="ECO:0000313" key="2">
    <source>
        <dbReference type="Proteomes" id="UP001607302"/>
    </source>
</evidence>
<gene>
    <name evidence="1" type="ORF">V1478_004944</name>
</gene>
<dbReference type="Proteomes" id="UP001607302">
    <property type="component" value="Unassembled WGS sequence"/>
</dbReference>
<dbReference type="AlphaFoldDB" id="A0ABD2BFF9"/>
<evidence type="ECO:0000313" key="1">
    <source>
        <dbReference type="EMBL" id="KAL2731399.1"/>
    </source>
</evidence>